<dbReference type="RefSeq" id="WP_284721369.1">
    <property type="nucleotide sequence ID" value="NZ_JARZHI010000050.1"/>
</dbReference>
<gene>
    <name evidence="1" type="ORF">QHF89_36110</name>
</gene>
<protein>
    <submittedName>
        <fullName evidence="1">Uncharacterized protein</fullName>
    </submittedName>
</protein>
<sequence>MTDGRWYALNEVSPRLLSERIPRIAGLSCACFSFGAAGAISR</sequence>
<evidence type="ECO:0000313" key="1">
    <source>
        <dbReference type="EMBL" id="MDI1434984.1"/>
    </source>
</evidence>
<proteinExistence type="predicted"/>
<name>A0ABT6P2Z9_9BACT</name>
<keyword evidence="2" id="KW-1185">Reference proteome</keyword>
<dbReference type="EMBL" id="JARZHI010000050">
    <property type="protein sequence ID" value="MDI1434984.1"/>
    <property type="molecule type" value="Genomic_DNA"/>
</dbReference>
<evidence type="ECO:0000313" key="2">
    <source>
        <dbReference type="Proteomes" id="UP001160301"/>
    </source>
</evidence>
<comment type="caution">
    <text evidence="1">The sequence shown here is derived from an EMBL/GenBank/DDBJ whole genome shotgun (WGS) entry which is preliminary data.</text>
</comment>
<organism evidence="1 2">
    <name type="scientific">Polyangium sorediatum</name>
    <dbReference type="NCBI Taxonomy" id="889274"/>
    <lineage>
        <taxon>Bacteria</taxon>
        <taxon>Pseudomonadati</taxon>
        <taxon>Myxococcota</taxon>
        <taxon>Polyangia</taxon>
        <taxon>Polyangiales</taxon>
        <taxon>Polyangiaceae</taxon>
        <taxon>Polyangium</taxon>
    </lineage>
</organism>
<accession>A0ABT6P2Z9</accession>
<reference evidence="1 2" key="1">
    <citation type="submission" date="2023-04" db="EMBL/GenBank/DDBJ databases">
        <title>The genome sequence of Polyangium sorediatum DSM14670.</title>
        <authorList>
            <person name="Zhang X."/>
        </authorList>
    </citation>
    <scope>NUCLEOTIDE SEQUENCE [LARGE SCALE GENOMIC DNA]</scope>
    <source>
        <strain evidence="1 2">DSM 14670</strain>
    </source>
</reference>
<dbReference type="Proteomes" id="UP001160301">
    <property type="component" value="Unassembled WGS sequence"/>
</dbReference>